<evidence type="ECO:0000313" key="1">
    <source>
        <dbReference type="EMBL" id="BCR91446.1"/>
    </source>
</evidence>
<dbReference type="EMBL" id="AP024422">
    <property type="protein sequence ID" value="BCR91446.1"/>
    <property type="molecule type" value="Genomic_DNA"/>
</dbReference>
<dbReference type="RefSeq" id="XP_043139968.1">
    <property type="nucleotide sequence ID" value="XM_043282605.1"/>
</dbReference>
<gene>
    <name evidence="1" type="ORF">ACHE_70289S</name>
</gene>
<dbReference type="KEGG" id="ache:ACHE_70289S"/>
<name>A0A7R7ZS58_ASPCH</name>
<keyword evidence="2" id="KW-1185">Reference proteome</keyword>
<organism evidence="1 2">
    <name type="scientific">Aspergillus chevalieri</name>
    <name type="common">Eurotium chevalieri</name>
    <dbReference type="NCBI Taxonomy" id="182096"/>
    <lineage>
        <taxon>Eukaryota</taxon>
        <taxon>Fungi</taxon>
        <taxon>Dikarya</taxon>
        <taxon>Ascomycota</taxon>
        <taxon>Pezizomycotina</taxon>
        <taxon>Eurotiomycetes</taxon>
        <taxon>Eurotiomycetidae</taxon>
        <taxon>Eurotiales</taxon>
        <taxon>Aspergillaceae</taxon>
        <taxon>Aspergillus</taxon>
        <taxon>Aspergillus subgen. Aspergillus</taxon>
    </lineage>
</organism>
<dbReference type="GeneID" id="66985804"/>
<sequence length="239" mass="26924">MSTGTCYTMEPPTEVAAAATAHTENQPAYSADNEHEDLSQNRSRSYHIYHNHWHRDYNITTPTGQQLYYVDSSSFTVNKPDLTVHMGIDNKAPVIATCKFMHFSRDFCVGLGDPQSPNQVDWEDVICQGFRRNNYRWQMNLPSGRHTFVWKRTHSVGVEDVPLSSISYRNFKLVDESTGQVLAVFTNDYLSTKKAGDFQVYADYGRGFNLISLITVLALYEKGSRRHRRIAAAGGGAGG</sequence>
<dbReference type="AlphaFoldDB" id="A0A7R7ZS58"/>
<reference evidence="1" key="2">
    <citation type="submission" date="2021-02" db="EMBL/GenBank/DDBJ databases">
        <title>Aspergillus chevalieri M1 genome sequence.</title>
        <authorList>
            <person name="Kadooka C."/>
            <person name="Mori K."/>
            <person name="Futagami T."/>
        </authorList>
    </citation>
    <scope>NUCLEOTIDE SEQUENCE</scope>
    <source>
        <strain evidence="1">M1</strain>
    </source>
</reference>
<evidence type="ECO:0000313" key="2">
    <source>
        <dbReference type="Proteomes" id="UP000637239"/>
    </source>
</evidence>
<reference evidence="1" key="1">
    <citation type="submission" date="2021-01" db="EMBL/GenBank/DDBJ databases">
        <authorList>
            <consortium name="Aspergillus chevalieri M1 genome sequencing consortium"/>
            <person name="Kazuki M."/>
            <person name="Futagami T."/>
        </authorList>
    </citation>
    <scope>NUCLEOTIDE SEQUENCE</scope>
    <source>
        <strain evidence="1">M1</strain>
    </source>
</reference>
<proteinExistence type="predicted"/>
<dbReference type="Proteomes" id="UP000637239">
    <property type="component" value="Chromosome 7"/>
</dbReference>
<accession>A0A7R7ZS58</accession>
<protein>
    <submittedName>
        <fullName evidence="1">Uncharacterized protein</fullName>
    </submittedName>
</protein>